<organism evidence="1 2">
    <name type="scientific">Popillia japonica</name>
    <name type="common">Japanese beetle</name>
    <dbReference type="NCBI Taxonomy" id="7064"/>
    <lineage>
        <taxon>Eukaryota</taxon>
        <taxon>Metazoa</taxon>
        <taxon>Ecdysozoa</taxon>
        <taxon>Arthropoda</taxon>
        <taxon>Hexapoda</taxon>
        <taxon>Insecta</taxon>
        <taxon>Pterygota</taxon>
        <taxon>Neoptera</taxon>
        <taxon>Endopterygota</taxon>
        <taxon>Coleoptera</taxon>
        <taxon>Polyphaga</taxon>
        <taxon>Scarabaeiformia</taxon>
        <taxon>Scarabaeidae</taxon>
        <taxon>Rutelinae</taxon>
        <taxon>Popillia</taxon>
    </lineage>
</organism>
<gene>
    <name evidence="1" type="ORF">QE152_g37197</name>
</gene>
<dbReference type="EMBL" id="JASPKY010000707">
    <property type="protein sequence ID" value="KAK9686422.1"/>
    <property type="molecule type" value="Genomic_DNA"/>
</dbReference>
<dbReference type="AlphaFoldDB" id="A0AAW1IAZ1"/>
<sequence length="81" mass="9102">MNLHENFIIEEFEEPDPDDLNVLDFIQNGSLLLGDSGYANKTYLLTPLLNAETAGQQNIMRAIFEHGIQSNDCLACLKDVF</sequence>
<accession>A0AAW1IAZ1</accession>
<dbReference type="Proteomes" id="UP001458880">
    <property type="component" value="Unassembled WGS sequence"/>
</dbReference>
<protein>
    <recommendedName>
        <fullName evidence="3">DDE Tnp4 domain-containing protein</fullName>
    </recommendedName>
</protein>
<keyword evidence="2" id="KW-1185">Reference proteome</keyword>
<evidence type="ECO:0000313" key="2">
    <source>
        <dbReference type="Proteomes" id="UP001458880"/>
    </source>
</evidence>
<evidence type="ECO:0000313" key="1">
    <source>
        <dbReference type="EMBL" id="KAK9686422.1"/>
    </source>
</evidence>
<proteinExistence type="predicted"/>
<evidence type="ECO:0008006" key="3">
    <source>
        <dbReference type="Google" id="ProtNLM"/>
    </source>
</evidence>
<comment type="caution">
    <text evidence="1">The sequence shown here is derived from an EMBL/GenBank/DDBJ whole genome shotgun (WGS) entry which is preliminary data.</text>
</comment>
<name>A0AAW1IAZ1_POPJA</name>
<reference evidence="1 2" key="1">
    <citation type="journal article" date="2024" name="BMC Genomics">
        <title>De novo assembly and annotation of Popillia japonica's genome with initial clues to its potential as an invasive pest.</title>
        <authorList>
            <person name="Cucini C."/>
            <person name="Boschi S."/>
            <person name="Funari R."/>
            <person name="Cardaioli E."/>
            <person name="Iannotti N."/>
            <person name="Marturano G."/>
            <person name="Paoli F."/>
            <person name="Bruttini M."/>
            <person name="Carapelli A."/>
            <person name="Frati F."/>
            <person name="Nardi F."/>
        </authorList>
    </citation>
    <scope>NUCLEOTIDE SEQUENCE [LARGE SCALE GENOMIC DNA]</scope>
    <source>
        <strain evidence="1">DMR45628</strain>
    </source>
</reference>